<keyword evidence="5" id="KW-0436">Ligase</keyword>
<gene>
    <name evidence="5" type="primary">menE_2</name>
    <name evidence="5" type="ORF">MM817_02066</name>
</gene>
<evidence type="ECO:0000256" key="3">
    <source>
        <dbReference type="SAM" id="Phobius"/>
    </source>
</evidence>
<keyword evidence="3" id="KW-1133">Transmembrane helix</keyword>
<keyword evidence="2" id="KW-0067">ATP-binding</keyword>
<dbReference type="PROSITE" id="PS00455">
    <property type="entry name" value="AMP_BINDING"/>
    <property type="match status" value="1"/>
</dbReference>
<dbReference type="GO" id="GO:0016020">
    <property type="term" value="C:membrane"/>
    <property type="evidence" value="ECO:0007669"/>
    <property type="project" value="TreeGrafter"/>
</dbReference>
<dbReference type="GO" id="GO:0004467">
    <property type="term" value="F:long-chain fatty acid-CoA ligase activity"/>
    <property type="evidence" value="ECO:0007669"/>
    <property type="project" value="TreeGrafter"/>
</dbReference>
<keyword evidence="6" id="KW-1185">Reference proteome</keyword>
<feature type="domain" description="AMP-dependent synthetase/ligase" evidence="4">
    <location>
        <begin position="9"/>
        <end position="408"/>
    </location>
</feature>
<keyword evidence="3" id="KW-0812">Transmembrane</keyword>
<evidence type="ECO:0000313" key="6">
    <source>
        <dbReference type="Proteomes" id="UP001139263"/>
    </source>
</evidence>
<dbReference type="CDD" id="cd05907">
    <property type="entry name" value="VL_LC_FACS_like"/>
    <property type="match status" value="1"/>
</dbReference>
<dbReference type="Gene3D" id="3.40.50.12780">
    <property type="entry name" value="N-terminal domain of ligase-like"/>
    <property type="match status" value="1"/>
</dbReference>
<dbReference type="GO" id="GO:0005524">
    <property type="term" value="F:ATP binding"/>
    <property type="evidence" value="ECO:0007669"/>
    <property type="project" value="UniProtKB-KW"/>
</dbReference>
<dbReference type="PANTHER" id="PTHR43272:SF33">
    <property type="entry name" value="AMP-BINDING DOMAIN-CONTAINING PROTEIN-RELATED"/>
    <property type="match status" value="1"/>
</dbReference>
<evidence type="ECO:0000256" key="2">
    <source>
        <dbReference type="ARBA" id="ARBA00022840"/>
    </source>
</evidence>
<dbReference type="EMBL" id="JALBUF010000006">
    <property type="protein sequence ID" value="MCI0183775.1"/>
    <property type="molecule type" value="Genomic_DNA"/>
</dbReference>
<organism evidence="5 6">
    <name type="scientific">Sulfoacidibacillus ferrooxidans</name>
    <dbReference type="NCBI Taxonomy" id="2005001"/>
    <lineage>
        <taxon>Bacteria</taxon>
        <taxon>Bacillati</taxon>
        <taxon>Bacillota</taxon>
        <taxon>Bacilli</taxon>
        <taxon>Bacillales</taxon>
        <taxon>Alicyclobacillaceae</taxon>
        <taxon>Sulfoacidibacillus</taxon>
    </lineage>
</organism>
<dbReference type="SUPFAM" id="SSF56801">
    <property type="entry name" value="Acetyl-CoA synthetase-like"/>
    <property type="match status" value="1"/>
</dbReference>
<dbReference type="PANTHER" id="PTHR43272">
    <property type="entry name" value="LONG-CHAIN-FATTY-ACID--COA LIGASE"/>
    <property type="match status" value="1"/>
</dbReference>
<protein>
    <submittedName>
        <fullName evidence="5">2-succinylbenzoate--CoA ligase</fullName>
        <ecNumber evidence="5">6.2.1.26</ecNumber>
    </submittedName>
</protein>
<name>A0A9X2ADS3_9BACL</name>
<reference evidence="5" key="1">
    <citation type="submission" date="2022-03" db="EMBL/GenBank/DDBJ databases">
        <title>Draft Genome Sequence of Firmicute Strain S0AB, a Heterotrophic Iron/Sulfur-Oxidizing Extreme Acidophile.</title>
        <authorList>
            <person name="Vergara E."/>
            <person name="Pakostova E."/>
            <person name="Johnson D.B."/>
            <person name="Holmes D.S."/>
        </authorList>
    </citation>
    <scope>NUCLEOTIDE SEQUENCE</scope>
    <source>
        <strain evidence="5">S0AB</strain>
    </source>
</reference>
<keyword evidence="3" id="KW-0472">Membrane</keyword>
<dbReference type="RefSeq" id="WP_241714477.1">
    <property type="nucleotide sequence ID" value="NZ_JALBUF010000006.1"/>
</dbReference>
<sequence length="786" mass="85817">MNLVQLLYQSVLRTPDHECLRFKKNGVYESLTYKQVFEHVMGVAHGLHRLGINAGDKVGIMAENCPEWTISDFSILALGAVVVPIYPTVPTQQATFILRNVDVTWVICGDTHHLHTIAQDFPKQLVGAVLISGDVPADMEKPVHSFSEILALGRQIMGNDTGSTAIDFDAISPKELATIVHTSGTSGVPKGVMLSHRNITSNVQSALSVLSVQSTDISLSYLPLSHIFERTVGQFALLYSGATIAYAEGIESIRDNLLEVHPTILVTVPRLLEKVYAGLLQKLDSSPALIRTLLQHDIQKTVAHKSFSGIVAERLVFSKLREGLGGRIRAVVSGGAGLAKDIAEFYIRAGIPVYEGYGMTESAPVIAANPFGAARPGTVGKPLPGVSVRLDEDGELLVRGPNVMMGYYGQEDETMKTLTSDGWLKTGDLAEMVDGYIRIVDRKKNILVLATGKNVAPFPIENAITLSPYIADAVLIGDGRKYVTCLVVPDFVALTDRADEWGLSKDHPEAFVDARPVQLLLRDELRKSIAPFADFEQPKRAKLLPQPFSLSSGELTPTLKVRTKLILEKYKNEVEAMYEGTDYLDIFGSDDQHIVRVADGEPTLEQATKPQRRMWWIIPTAVVMAALLFGIAKAYAFHLPPEYNLPANIAQIGKNTHKINQENAKLVREMGAVSDLDSTTPKIADHLKTIGSGLNHENQNLTQLTTLSQQEIALSKSLSGVADHLHQSLSSVDQSSLDQSQSVAEMARLTQAMDQTAAQLTSTNTEILNKLHQASSDTSEISREMP</sequence>
<evidence type="ECO:0000256" key="1">
    <source>
        <dbReference type="ARBA" id="ARBA00022741"/>
    </source>
</evidence>
<dbReference type="EC" id="6.2.1.26" evidence="5"/>
<evidence type="ECO:0000259" key="4">
    <source>
        <dbReference type="Pfam" id="PF00501"/>
    </source>
</evidence>
<dbReference type="Pfam" id="PF00501">
    <property type="entry name" value="AMP-binding"/>
    <property type="match status" value="1"/>
</dbReference>
<dbReference type="InterPro" id="IPR000873">
    <property type="entry name" value="AMP-dep_synth/lig_dom"/>
</dbReference>
<feature type="transmembrane region" description="Helical" evidence="3">
    <location>
        <begin position="614"/>
        <end position="636"/>
    </location>
</feature>
<dbReference type="InterPro" id="IPR020845">
    <property type="entry name" value="AMP-binding_CS"/>
</dbReference>
<comment type="caution">
    <text evidence="5">The sequence shown here is derived from an EMBL/GenBank/DDBJ whole genome shotgun (WGS) entry which is preliminary data.</text>
</comment>
<dbReference type="Proteomes" id="UP001139263">
    <property type="component" value="Unassembled WGS sequence"/>
</dbReference>
<proteinExistence type="predicted"/>
<dbReference type="InterPro" id="IPR042099">
    <property type="entry name" value="ANL_N_sf"/>
</dbReference>
<dbReference type="Pfam" id="PF23562">
    <property type="entry name" value="AMP-binding_C_3"/>
    <property type="match status" value="1"/>
</dbReference>
<dbReference type="AlphaFoldDB" id="A0A9X2ADS3"/>
<keyword evidence="1" id="KW-0547">Nucleotide-binding</keyword>
<evidence type="ECO:0000313" key="5">
    <source>
        <dbReference type="EMBL" id="MCI0183775.1"/>
    </source>
</evidence>
<dbReference type="GO" id="GO:0008756">
    <property type="term" value="F:o-succinylbenzoate-CoA ligase activity"/>
    <property type="evidence" value="ECO:0007669"/>
    <property type="project" value="UniProtKB-EC"/>
</dbReference>
<accession>A0A9X2ADS3</accession>